<keyword evidence="1" id="KW-0812">Transmembrane</keyword>
<reference evidence="2 3" key="1">
    <citation type="submission" date="2024-01" db="EMBL/GenBank/DDBJ databases">
        <title>The genomes of 5 underutilized Papilionoideae crops provide insights into root nodulation and disease resistance.</title>
        <authorList>
            <person name="Yuan L."/>
        </authorList>
    </citation>
    <scope>NUCLEOTIDE SEQUENCE [LARGE SCALE GENOMIC DNA]</scope>
    <source>
        <strain evidence="2">LY-2023</strain>
        <tissue evidence="2">Leaf</tissue>
    </source>
</reference>
<proteinExistence type="predicted"/>
<feature type="transmembrane region" description="Helical" evidence="1">
    <location>
        <begin position="17"/>
        <end position="47"/>
    </location>
</feature>
<name>A0AAN9J7Q2_CLITE</name>
<keyword evidence="3" id="KW-1185">Reference proteome</keyword>
<dbReference type="AlphaFoldDB" id="A0AAN9J7Q2"/>
<sequence>MFPNLDLILLTLLHGSFVFLVLLIIIFIILLVLLIAFSLGLFSLFLFDLHHVSSPLSECFNMVKGDLELGTILILISLTHQLVDFVFVSKQWQKRRVVSEFQVKAHQYSKRHYVHVLKNVQ</sequence>
<dbReference type="EMBL" id="JAYKXN010000004">
    <property type="protein sequence ID" value="KAK7293860.1"/>
    <property type="molecule type" value="Genomic_DNA"/>
</dbReference>
<dbReference type="Proteomes" id="UP001359559">
    <property type="component" value="Unassembled WGS sequence"/>
</dbReference>
<keyword evidence="1" id="KW-1133">Transmembrane helix</keyword>
<protein>
    <submittedName>
        <fullName evidence="2">Uncharacterized protein</fullName>
    </submittedName>
</protein>
<gene>
    <name evidence="2" type="ORF">RJT34_16737</name>
</gene>
<accession>A0AAN9J7Q2</accession>
<keyword evidence="1" id="KW-0472">Membrane</keyword>
<evidence type="ECO:0000256" key="1">
    <source>
        <dbReference type="SAM" id="Phobius"/>
    </source>
</evidence>
<evidence type="ECO:0000313" key="2">
    <source>
        <dbReference type="EMBL" id="KAK7293860.1"/>
    </source>
</evidence>
<organism evidence="2 3">
    <name type="scientific">Clitoria ternatea</name>
    <name type="common">Butterfly pea</name>
    <dbReference type="NCBI Taxonomy" id="43366"/>
    <lineage>
        <taxon>Eukaryota</taxon>
        <taxon>Viridiplantae</taxon>
        <taxon>Streptophyta</taxon>
        <taxon>Embryophyta</taxon>
        <taxon>Tracheophyta</taxon>
        <taxon>Spermatophyta</taxon>
        <taxon>Magnoliopsida</taxon>
        <taxon>eudicotyledons</taxon>
        <taxon>Gunneridae</taxon>
        <taxon>Pentapetalae</taxon>
        <taxon>rosids</taxon>
        <taxon>fabids</taxon>
        <taxon>Fabales</taxon>
        <taxon>Fabaceae</taxon>
        <taxon>Papilionoideae</taxon>
        <taxon>50 kb inversion clade</taxon>
        <taxon>NPAAA clade</taxon>
        <taxon>indigoferoid/millettioid clade</taxon>
        <taxon>Phaseoleae</taxon>
        <taxon>Clitoria</taxon>
    </lineage>
</organism>
<evidence type="ECO:0000313" key="3">
    <source>
        <dbReference type="Proteomes" id="UP001359559"/>
    </source>
</evidence>
<feature type="transmembrane region" description="Helical" evidence="1">
    <location>
        <begin position="67"/>
        <end position="87"/>
    </location>
</feature>
<comment type="caution">
    <text evidence="2">The sequence shown here is derived from an EMBL/GenBank/DDBJ whole genome shotgun (WGS) entry which is preliminary data.</text>
</comment>